<name>A0ABR8WBR7_9BACL</name>
<dbReference type="CDD" id="cd04301">
    <property type="entry name" value="NAT_SF"/>
    <property type="match status" value="1"/>
</dbReference>
<gene>
    <name evidence="2" type="ORF">H9630_06375</name>
</gene>
<dbReference type="InterPro" id="IPR016181">
    <property type="entry name" value="Acyl_CoA_acyltransferase"/>
</dbReference>
<keyword evidence="3" id="KW-1185">Reference proteome</keyword>
<evidence type="ECO:0000259" key="1">
    <source>
        <dbReference type="PROSITE" id="PS51186"/>
    </source>
</evidence>
<accession>A0ABR8WBR7</accession>
<evidence type="ECO:0000313" key="2">
    <source>
        <dbReference type="EMBL" id="MBD8014442.1"/>
    </source>
</evidence>
<dbReference type="Pfam" id="PF00583">
    <property type="entry name" value="Acetyltransf_1"/>
    <property type="match status" value="1"/>
</dbReference>
<dbReference type="SUPFAM" id="SSF55729">
    <property type="entry name" value="Acyl-CoA N-acyltransferases (Nat)"/>
    <property type="match status" value="1"/>
</dbReference>
<dbReference type="Gene3D" id="3.40.630.30">
    <property type="match status" value="1"/>
</dbReference>
<sequence>MLTRYKRSHEKIAMGLLSFMPRERDVKQLKKTMELYNERPDWQLFLWKAGDDYIGAIGIHIEDDESFTVQHISVIPSYRGEGIGHRMVERVERLMNGRRPKPSEETMPFLMKCRV</sequence>
<organism evidence="2 3">
    <name type="scientific">Planococcus wigleyi</name>
    <dbReference type="NCBI Taxonomy" id="2762216"/>
    <lineage>
        <taxon>Bacteria</taxon>
        <taxon>Bacillati</taxon>
        <taxon>Bacillota</taxon>
        <taxon>Bacilli</taxon>
        <taxon>Bacillales</taxon>
        <taxon>Caryophanaceae</taxon>
        <taxon>Planococcus</taxon>
    </lineage>
</organism>
<evidence type="ECO:0000313" key="3">
    <source>
        <dbReference type="Proteomes" id="UP000658980"/>
    </source>
</evidence>
<dbReference type="PROSITE" id="PS51186">
    <property type="entry name" value="GNAT"/>
    <property type="match status" value="1"/>
</dbReference>
<comment type="caution">
    <text evidence="2">The sequence shown here is derived from an EMBL/GenBank/DDBJ whole genome shotgun (WGS) entry which is preliminary data.</text>
</comment>
<reference evidence="2 3" key="1">
    <citation type="submission" date="2020-08" db="EMBL/GenBank/DDBJ databases">
        <title>A Genomic Blueprint of the Chicken Gut Microbiome.</title>
        <authorList>
            <person name="Gilroy R."/>
            <person name="Ravi A."/>
            <person name="Getino M."/>
            <person name="Pursley I."/>
            <person name="Horton D.L."/>
            <person name="Alikhan N.-F."/>
            <person name="Baker D."/>
            <person name="Gharbi K."/>
            <person name="Hall N."/>
            <person name="Watson M."/>
            <person name="Adriaenssens E.M."/>
            <person name="Foster-Nyarko E."/>
            <person name="Jarju S."/>
            <person name="Secka A."/>
            <person name="Antonio M."/>
            <person name="Oren A."/>
            <person name="Chaudhuri R."/>
            <person name="La Ragione R.M."/>
            <person name="Hildebrand F."/>
            <person name="Pallen M.J."/>
        </authorList>
    </citation>
    <scope>NUCLEOTIDE SEQUENCE [LARGE SCALE GENOMIC DNA]</scope>
    <source>
        <strain evidence="2 3">Sa1BUA13</strain>
    </source>
</reference>
<dbReference type="EMBL" id="JACSPU010000002">
    <property type="protein sequence ID" value="MBD8014442.1"/>
    <property type="molecule type" value="Genomic_DNA"/>
</dbReference>
<feature type="domain" description="N-acetyltransferase" evidence="1">
    <location>
        <begin position="3"/>
        <end position="115"/>
    </location>
</feature>
<dbReference type="Proteomes" id="UP000658980">
    <property type="component" value="Unassembled WGS sequence"/>
</dbReference>
<protein>
    <submittedName>
        <fullName evidence="2">GNAT family N-acetyltransferase</fullName>
    </submittedName>
</protein>
<proteinExistence type="predicted"/>
<dbReference type="InterPro" id="IPR000182">
    <property type="entry name" value="GNAT_dom"/>
</dbReference>
<dbReference type="RefSeq" id="WP_191714674.1">
    <property type="nucleotide sequence ID" value="NZ_JACSPU010000002.1"/>
</dbReference>